<comment type="caution">
    <text evidence="1">The sequence shown here is derived from an EMBL/GenBank/DDBJ whole genome shotgun (WGS) entry which is preliminary data.</text>
</comment>
<dbReference type="Proteomes" id="UP000540685">
    <property type="component" value="Unassembled WGS sequence"/>
</dbReference>
<protein>
    <submittedName>
        <fullName evidence="1">Uncharacterized protein</fullName>
    </submittedName>
</protein>
<evidence type="ECO:0000313" key="2">
    <source>
        <dbReference type="Proteomes" id="UP000540685"/>
    </source>
</evidence>
<keyword evidence="2" id="KW-1185">Reference proteome</keyword>
<dbReference type="EMBL" id="JACHMP010000001">
    <property type="protein sequence ID" value="MBB5820730.1"/>
    <property type="molecule type" value="Genomic_DNA"/>
</dbReference>
<evidence type="ECO:0000313" key="1">
    <source>
        <dbReference type="EMBL" id="MBB5820730.1"/>
    </source>
</evidence>
<proteinExistence type="predicted"/>
<organism evidence="1 2">
    <name type="scientific">Streptosporangium becharense</name>
    <dbReference type="NCBI Taxonomy" id="1816182"/>
    <lineage>
        <taxon>Bacteria</taxon>
        <taxon>Bacillati</taxon>
        <taxon>Actinomycetota</taxon>
        <taxon>Actinomycetes</taxon>
        <taxon>Streptosporangiales</taxon>
        <taxon>Streptosporangiaceae</taxon>
        <taxon>Streptosporangium</taxon>
    </lineage>
</organism>
<gene>
    <name evidence="1" type="ORF">F4562_003792</name>
</gene>
<dbReference type="AlphaFoldDB" id="A0A7W9IHV7"/>
<name>A0A7W9IHV7_9ACTN</name>
<sequence length="123" mass="13063">MTGTDHRTALINGLVDLAAFLEANPGVPVPDFPRIYHFADGTDDEIRAEIDVIAGLLGAEISPGDRGYGHYKTTRFFGPVEYAAVGILAHARARRDADTSYAGCVVPDPVTPDIDTDTPAHAA</sequence>
<accession>A0A7W9IHV7</accession>
<reference evidence="1 2" key="1">
    <citation type="submission" date="2020-08" db="EMBL/GenBank/DDBJ databases">
        <title>Sequencing the genomes of 1000 actinobacteria strains.</title>
        <authorList>
            <person name="Klenk H.-P."/>
        </authorList>
    </citation>
    <scope>NUCLEOTIDE SEQUENCE [LARGE SCALE GENOMIC DNA]</scope>
    <source>
        <strain evidence="1 2">DSM 46887</strain>
    </source>
</reference>
<dbReference type="RefSeq" id="WP_184542956.1">
    <property type="nucleotide sequence ID" value="NZ_JACHMP010000001.1"/>
</dbReference>